<proteinExistence type="predicted"/>
<reference evidence="1 2" key="1">
    <citation type="submission" date="2014-06" db="EMBL/GenBank/DDBJ databases">
        <title>Draft genome sequence of iron oxidizing acidophile Leptospirillum ferriphilum DSM14647.</title>
        <authorList>
            <person name="Cardenas J.P."/>
            <person name="Lazcano M."/>
            <person name="Ossandon F.J."/>
            <person name="Corbett M."/>
            <person name="Holmes D.S."/>
            <person name="Watkin E."/>
        </authorList>
    </citation>
    <scope>NUCLEOTIDE SEQUENCE [LARGE SCALE GENOMIC DNA]</scope>
    <source>
        <strain evidence="1 2">DSM 14647</strain>
    </source>
</reference>
<dbReference type="EMBL" id="JPGK01000004">
    <property type="protein sequence ID" value="KGA94013.1"/>
    <property type="molecule type" value="Genomic_DNA"/>
</dbReference>
<comment type="caution">
    <text evidence="1">The sequence shown here is derived from an EMBL/GenBank/DDBJ whole genome shotgun (WGS) entry which is preliminary data.</text>
</comment>
<accession>A0A094W937</accession>
<evidence type="ECO:0000313" key="1">
    <source>
        <dbReference type="EMBL" id="KGA94013.1"/>
    </source>
</evidence>
<organism evidence="1 2">
    <name type="scientific">Leptospirillum ferriphilum</name>
    <dbReference type="NCBI Taxonomy" id="178606"/>
    <lineage>
        <taxon>Bacteria</taxon>
        <taxon>Pseudomonadati</taxon>
        <taxon>Nitrospirota</taxon>
        <taxon>Nitrospiria</taxon>
        <taxon>Nitrospirales</taxon>
        <taxon>Nitrospiraceae</taxon>
        <taxon>Leptospirillum</taxon>
    </lineage>
</organism>
<protein>
    <submittedName>
        <fullName evidence="1">Uncharacterized protein</fullName>
    </submittedName>
</protein>
<dbReference type="AlphaFoldDB" id="A0A094W937"/>
<dbReference type="PATRIC" id="fig|178606.4.peg.1172"/>
<dbReference type="Proteomes" id="UP000029452">
    <property type="component" value="Unassembled WGS sequence"/>
</dbReference>
<sequence>MRDRSRGMGEILLLKRERQAVSVSPACVGQEVQYRPEREIC</sequence>
<evidence type="ECO:0000313" key="2">
    <source>
        <dbReference type="Proteomes" id="UP000029452"/>
    </source>
</evidence>
<name>A0A094W937_9BACT</name>
<gene>
    <name evidence="1" type="ORF">LptCag_0639</name>
</gene>